<protein>
    <submittedName>
        <fullName evidence="3">Serine endoprotease DegS</fullName>
        <ecNumber evidence="3">3.4.21.107</ecNumber>
    </submittedName>
</protein>
<dbReference type="SUPFAM" id="SSF50156">
    <property type="entry name" value="PDZ domain-like"/>
    <property type="match status" value="1"/>
</dbReference>
<accession>A0A5B9MND4</accession>
<dbReference type="InterPro" id="IPR001478">
    <property type="entry name" value="PDZ"/>
</dbReference>
<name>A0A5B9MND4_9BACT</name>
<dbReference type="EC" id="3.4.21.107" evidence="3"/>
<dbReference type="InterPro" id="IPR009003">
    <property type="entry name" value="Peptidase_S1_PA"/>
</dbReference>
<dbReference type="RefSeq" id="WP_147871392.1">
    <property type="nucleotide sequence ID" value="NZ_CP036264.1"/>
</dbReference>
<gene>
    <name evidence="3" type="primary">degS</name>
    <name evidence="3" type="ORF">Mal15_65750</name>
</gene>
<dbReference type="EMBL" id="CP036264">
    <property type="protein sequence ID" value="QEG02454.1"/>
    <property type="molecule type" value="Genomic_DNA"/>
</dbReference>
<evidence type="ECO:0000259" key="2">
    <source>
        <dbReference type="PROSITE" id="PS50106"/>
    </source>
</evidence>
<feature type="region of interest" description="Disordered" evidence="1">
    <location>
        <begin position="392"/>
        <end position="424"/>
    </location>
</feature>
<feature type="compositionally biased region" description="Basic and acidic residues" evidence="1">
    <location>
        <begin position="410"/>
        <end position="424"/>
    </location>
</feature>
<dbReference type="InterPro" id="IPR036034">
    <property type="entry name" value="PDZ_sf"/>
</dbReference>
<feature type="domain" description="PDZ" evidence="2">
    <location>
        <begin position="238"/>
        <end position="324"/>
    </location>
</feature>
<dbReference type="AlphaFoldDB" id="A0A5B9MND4"/>
<sequence>MNRVQTCLVVAFLLPLSTESSSRASAQTLVDFREAVRSTESALMTVVVDAAHQQAEQPQGRRIEILRPDGAPLNQFRGGLPRRDIDRRPLETNSAAFAIGDSMIVAFVGDSVTSVTVQAASDDQADGKVVALDHVTGLAVIQTDLAPESGLVVSAAETEPGQPVVAAWITERGLVTDSGMVSTRPIATASGVGTTPTIDFGTGRQMTGAPVIDATGIVVGVLVPSHTGGLVCVRSTHLLRLIESATGDTPKDLKRGLIGIQFEGGGPLVQQVSPDSAAQQAGIAAGDLIRRVGPTSIRDSQEVVAAVADARAGETLEITVVRGDQTITLPVTLQEHPDQRIARHRPTDGTLPLQQAFELRDGQLVPLEIDPDADPFPPGIRRFPMEDLFRNFQVPGGDLQTPGGPFWRTPRPDDGQDDGKDLERSDVEKTLKELQRQMEQLNQQLGTERD</sequence>
<dbReference type="Gene3D" id="2.30.42.10">
    <property type="match status" value="1"/>
</dbReference>
<dbReference type="GO" id="GO:0008233">
    <property type="term" value="F:peptidase activity"/>
    <property type="evidence" value="ECO:0007669"/>
    <property type="project" value="UniProtKB-KW"/>
</dbReference>
<dbReference type="Pfam" id="PF13180">
    <property type="entry name" value="PDZ_2"/>
    <property type="match status" value="1"/>
</dbReference>
<keyword evidence="3" id="KW-0645">Protease</keyword>
<dbReference type="PROSITE" id="PS50106">
    <property type="entry name" value="PDZ"/>
    <property type="match status" value="1"/>
</dbReference>
<evidence type="ECO:0000313" key="4">
    <source>
        <dbReference type="Proteomes" id="UP000321353"/>
    </source>
</evidence>
<evidence type="ECO:0000313" key="3">
    <source>
        <dbReference type="EMBL" id="QEG02454.1"/>
    </source>
</evidence>
<keyword evidence="4" id="KW-1185">Reference proteome</keyword>
<keyword evidence="3" id="KW-0378">Hydrolase</keyword>
<dbReference type="SMART" id="SM00228">
    <property type="entry name" value="PDZ"/>
    <property type="match status" value="1"/>
</dbReference>
<organism evidence="3 4">
    <name type="scientific">Stieleria maiorica</name>
    <dbReference type="NCBI Taxonomy" id="2795974"/>
    <lineage>
        <taxon>Bacteria</taxon>
        <taxon>Pseudomonadati</taxon>
        <taxon>Planctomycetota</taxon>
        <taxon>Planctomycetia</taxon>
        <taxon>Pirellulales</taxon>
        <taxon>Pirellulaceae</taxon>
        <taxon>Stieleria</taxon>
    </lineage>
</organism>
<proteinExistence type="predicted"/>
<evidence type="ECO:0000256" key="1">
    <source>
        <dbReference type="SAM" id="MobiDB-lite"/>
    </source>
</evidence>
<dbReference type="GO" id="GO:0006508">
    <property type="term" value="P:proteolysis"/>
    <property type="evidence" value="ECO:0007669"/>
    <property type="project" value="UniProtKB-KW"/>
</dbReference>
<dbReference type="Gene3D" id="2.40.10.120">
    <property type="match status" value="1"/>
</dbReference>
<dbReference type="SUPFAM" id="SSF50494">
    <property type="entry name" value="Trypsin-like serine proteases"/>
    <property type="match status" value="1"/>
</dbReference>
<dbReference type="Proteomes" id="UP000321353">
    <property type="component" value="Chromosome"/>
</dbReference>
<reference evidence="3 4" key="1">
    <citation type="submission" date="2019-02" db="EMBL/GenBank/DDBJ databases">
        <title>Planctomycetal bacteria perform biofilm scaping via a novel small molecule.</title>
        <authorList>
            <person name="Jeske O."/>
            <person name="Boedeker C."/>
            <person name="Wiegand S."/>
            <person name="Breitling P."/>
            <person name="Kallscheuer N."/>
            <person name="Jogler M."/>
            <person name="Rohde M."/>
            <person name="Petersen J."/>
            <person name="Medema M.H."/>
            <person name="Surup F."/>
            <person name="Jogler C."/>
        </authorList>
    </citation>
    <scope>NUCLEOTIDE SEQUENCE [LARGE SCALE GENOMIC DNA]</scope>
    <source>
        <strain evidence="3 4">Mal15</strain>
    </source>
</reference>
<dbReference type="KEGG" id="smam:Mal15_65750"/>